<name>A0A1I7RI56_BURXY</name>
<accession>A0A1I7RI56</accession>
<reference evidence="1" key="2">
    <citation type="submission" date="2020-09" db="EMBL/GenBank/DDBJ databases">
        <authorList>
            <person name="Kikuchi T."/>
        </authorList>
    </citation>
    <scope>NUCLEOTIDE SEQUENCE</scope>
    <source>
        <strain evidence="1">Ka4C1</strain>
    </source>
</reference>
<proteinExistence type="predicted"/>
<gene>
    <name evidence="1" type="ORF">BXYJ_LOCUS8755</name>
</gene>
<dbReference type="EMBL" id="CAJFDI010000004">
    <property type="protein sequence ID" value="CAD5225858.1"/>
    <property type="molecule type" value="Genomic_DNA"/>
</dbReference>
<evidence type="ECO:0000313" key="4">
    <source>
        <dbReference type="WBParaSite" id="BXY_0038500.1"/>
    </source>
</evidence>
<dbReference type="EMBL" id="CAJFCV020000004">
    <property type="protein sequence ID" value="CAG9115143.1"/>
    <property type="molecule type" value="Genomic_DNA"/>
</dbReference>
<keyword evidence="3" id="KW-1185">Reference proteome</keyword>
<sequence length="354" mass="41140">MFTLPGRSKEKQNIISPHSLLEFIKDYPQAVNASVEFVRRPWHGKGGERIRDTIGYVCGYLEGKKFGQGKLKFIELRIKPLEFSIIAFRNSIEIVISWSIYAFRIHRTVNDYFMRSKIRLLHDLAKYFQDNFTGELGLSVSVDTPRTDLMPFMEFIDRIKSNLNWAKVPHPMLQYLEECEFESLEVSISCSLPYLESLFHIAVSTVTLDNLRFKFTVLQDYPPNPSIKTLNLIDGSFFLLAGQFESLIENLPKRMPNLTTVTITVDPFRKDSLKGWLKEIPKLKRQATRFKYNLNIIHKIPYSDWNPLVQHMMAVTTPKPNGKITSERCEWTLEPVIFTAQRSLPPESIIRVEM</sequence>
<evidence type="ECO:0000313" key="2">
    <source>
        <dbReference type="Proteomes" id="UP000095284"/>
    </source>
</evidence>
<dbReference type="Proteomes" id="UP000582659">
    <property type="component" value="Unassembled WGS sequence"/>
</dbReference>
<evidence type="ECO:0000313" key="1">
    <source>
        <dbReference type="EMBL" id="CAD5225858.1"/>
    </source>
</evidence>
<dbReference type="Proteomes" id="UP000095284">
    <property type="component" value="Unplaced"/>
</dbReference>
<protein>
    <submittedName>
        <fullName evidence="1">(pine wood nematode) hypothetical protein</fullName>
    </submittedName>
</protein>
<evidence type="ECO:0000313" key="3">
    <source>
        <dbReference type="Proteomes" id="UP000659654"/>
    </source>
</evidence>
<dbReference type="WBParaSite" id="BXY_0038500.1">
    <property type="protein sequence ID" value="BXY_0038500.1"/>
    <property type="gene ID" value="BXY_0038500"/>
</dbReference>
<dbReference type="AlphaFoldDB" id="A0A1I7RI56"/>
<dbReference type="Proteomes" id="UP000659654">
    <property type="component" value="Unassembled WGS sequence"/>
</dbReference>
<reference evidence="4" key="1">
    <citation type="submission" date="2016-11" db="UniProtKB">
        <authorList>
            <consortium name="WormBaseParasite"/>
        </authorList>
    </citation>
    <scope>IDENTIFICATION</scope>
</reference>
<organism evidence="2 4">
    <name type="scientific">Bursaphelenchus xylophilus</name>
    <name type="common">Pinewood nematode worm</name>
    <name type="synonym">Aphelenchoides xylophilus</name>
    <dbReference type="NCBI Taxonomy" id="6326"/>
    <lineage>
        <taxon>Eukaryota</taxon>
        <taxon>Metazoa</taxon>
        <taxon>Ecdysozoa</taxon>
        <taxon>Nematoda</taxon>
        <taxon>Chromadorea</taxon>
        <taxon>Rhabditida</taxon>
        <taxon>Tylenchina</taxon>
        <taxon>Tylenchomorpha</taxon>
        <taxon>Aphelenchoidea</taxon>
        <taxon>Aphelenchoididae</taxon>
        <taxon>Bursaphelenchus</taxon>
    </lineage>
</organism>